<feature type="region of interest" description="Disordered" evidence="1">
    <location>
        <begin position="185"/>
        <end position="206"/>
    </location>
</feature>
<reference evidence="2 3" key="1">
    <citation type="submission" date="2023-11" db="EMBL/GenBank/DDBJ databases">
        <title>Lentzea sokolovensis, sp. nov., Lentzea kristufkii, sp. nov., and Lentzea miocenensis, sp. nov., rare actinobacteria from Sokolov Coal Basin, Miocene lacustrine sediment, Czech Republic.</title>
        <authorList>
            <person name="Lara A."/>
            <person name="Kotroba L."/>
            <person name="Nouioui I."/>
            <person name="Neumann-Schaal M."/>
            <person name="Mast Y."/>
            <person name="Chronakova A."/>
        </authorList>
    </citation>
    <scope>NUCLEOTIDE SEQUENCE [LARGE SCALE GENOMIC DNA]</scope>
    <source>
        <strain evidence="2 3">BCCO 10_0798</strain>
    </source>
</reference>
<accession>A0ABU4TQ67</accession>
<dbReference type="RefSeq" id="WP_319984407.1">
    <property type="nucleotide sequence ID" value="NZ_JAXAVV010000005.1"/>
</dbReference>
<evidence type="ECO:0000313" key="3">
    <source>
        <dbReference type="Proteomes" id="UP001271792"/>
    </source>
</evidence>
<sequence length="206" mass="21305">MTSTMISDDGRQGSPLLVRPWLTPGAVVPSMFGAVVAESTGKHRKPDPADEPSPEPVDEPVAVPVVVALPVDVTPDPLAGIRPGDSFLPVPITDPVCGSLATSATGQVYACTRRPHPDHWWHIRVLDSRARQLWAGDGPVAEPHGWPTTDPDTAASATPATSTPADRGDAIIDAIQALLGSVSRASQQYAADTDGPATSTTAGGAQ</sequence>
<protein>
    <submittedName>
        <fullName evidence="2">Uncharacterized protein</fullName>
    </submittedName>
</protein>
<feature type="compositionally biased region" description="Acidic residues" evidence="1">
    <location>
        <begin position="49"/>
        <end position="58"/>
    </location>
</feature>
<comment type="caution">
    <text evidence="2">The sequence shown here is derived from an EMBL/GenBank/DDBJ whole genome shotgun (WGS) entry which is preliminary data.</text>
</comment>
<feature type="region of interest" description="Disordered" evidence="1">
    <location>
        <begin position="38"/>
        <end position="58"/>
    </location>
</feature>
<name>A0ABU4TQ67_9PSEU</name>
<proteinExistence type="predicted"/>
<organism evidence="2 3">
    <name type="scientific">Lentzea kristufekii</name>
    <dbReference type="NCBI Taxonomy" id="3095430"/>
    <lineage>
        <taxon>Bacteria</taxon>
        <taxon>Bacillati</taxon>
        <taxon>Actinomycetota</taxon>
        <taxon>Actinomycetes</taxon>
        <taxon>Pseudonocardiales</taxon>
        <taxon>Pseudonocardiaceae</taxon>
        <taxon>Lentzea</taxon>
    </lineage>
</organism>
<feature type="compositionally biased region" description="Low complexity" evidence="1">
    <location>
        <begin position="147"/>
        <end position="165"/>
    </location>
</feature>
<dbReference type="EMBL" id="JAXAVV010000005">
    <property type="protein sequence ID" value="MDX8050434.1"/>
    <property type="molecule type" value="Genomic_DNA"/>
</dbReference>
<reference evidence="2 3" key="2">
    <citation type="submission" date="2023-11" db="EMBL/GenBank/DDBJ databases">
        <authorList>
            <person name="Lara A.C."/>
            <person name="Chronakova A."/>
        </authorList>
    </citation>
    <scope>NUCLEOTIDE SEQUENCE [LARGE SCALE GENOMIC DNA]</scope>
    <source>
        <strain evidence="2 3">BCCO 10_0798</strain>
    </source>
</reference>
<dbReference type="Proteomes" id="UP001271792">
    <property type="component" value="Unassembled WGS sequence"/>
</dbReference>
<gene>
    <name evidence="2" type="ORF">SK571_13665</name>
</gene>
<feature type="region of interest" description="Disordered" evidence="1">
    <location>
        <begin position="136"/>
        <end position="167"/>
    </location>
</feature>
<keyword evidence="3" id="KW-1185">Reference proteome</keyword>
<evidence type="ECO:0000256" key="1">
    <source>
        <dbReference type="SAM" id="MobiDB-lite"/>
    </source>
</evidence>
<evidence type="ECO:0000313" key="2">
    <source>
        <dbReference type="EMBL" id="MDX8050434.1"/>
    </source>
</evidence>